<dbReference type="GO" id="GO:0016787">
    <property type="term" value="F:hydrolase activity"/>
    <property type="evidence" value="ECO:0007669"/>
    <property type="project" value="UniProtKB-KW"/>
</dbReference>
<feature type="compositionally biased region" description="Basic and acidic residues" evidence="8">
    <location>
        <begin position="599"/>
        <end position="611"/>
    </location>
</feature>
<keyword evidence="11" id="KW-1185">Reference proteome</keyword>
<dbReference type="Gene3D" id="1.10.340.70">
    <property type="match status" value="1"/>
</dbReference>
<dbReference type="GO" id="GO:0015074">
    <property type="term" value="P:DNA integration"/>
    <property type="evidence" value="ECO:0007669"/>
    <property type="project" value="InterPro"/>
</dbReference>
<dbReference type="Proteomes" id="UP000479190">
    <property type="component" value="Unassembled WGS sequence"/>
</dbReference>
<keyword evidence="2" id="KW-0808">Transferase</keyword>
<dbReference type="InterPro" id="IPR012337">
    <property type="entry name" value="RNaseH-like_sf"/>
</dbReference>
<dbReference type="Pfam" id="PF00665">
    <property type="entry name" value="rve"/>
    <property type="match status" value="1"/>
</dbReference>
<dbReference type="PANTHER" id="PTHR37984:SF5">
    <property type="entry name" value="PROTEIN NYNRIN-LIKE"/>
    <property type="match status" value="1"/>
</dbReference>
<evidence type="ECO:0000256" key="2">
    <source>
        <dbReference type="ARBA" id="ARBA00022679"/>
    </source>
</evidence>
<dbReference type="SUPFAM" id="SSF53098">
    <property type="entry name" value="Ribonuclease H-like"/>
    <property type="match status" value="1"/>
</dbReference>
<feature type="compositionally biased region" description="Basic and acidic residues" evidence="8">
    <location>
        <begin position="683"/>
        <end position="693"/>
    </location>
</feature>
<sequence>MTKDRGARLAVQEARRADDKQRARGRSRADNRCGRDLLDEQGTRRVTTHRIDHWMNTARRDDNSTSIYLCKSDNYFARAGQLTFESFRVTTNITSKYYEPNSSSMVLLIFAKIVEKLATFPGSAWLVRQVHTEQRGDEVSTLLNLTRKNAEWISANEQQRAFEALKKALTEAPVLVRPDFARPFILQCDASAFAIGGVLSQVFNDGEHPIVYVSRVLTSAERNYMTSEKECLALLWTIRKLRPYLEGYKFIAMTDHSRLQYLRNLKDLTGRLARWALEMQQWEFEIVHLRGKVHELPDALSRAYETNEGVCVAGVSDESDEEHQRLVQDIMQNPQRWQNCAGHLGIKKTFDRVKREYYWRGMYHNVHKYVRSCDTCQRYKIDQTSPRGRMGPRVIERLWAVITCDLMEFPLNKRQNKYLIVFIDLSTRWVELKPVRRATGKAVASALEELVLFRWKTPNFLICDNGKEQVNKNITAVLDAYGIRQVTTAPYTPRMNPTERANRTIKTMITAYVGANHRDWDKHLHELRHAMNTAVQSSTRVSPAFLNYGRHPRPVKSWRREVEAPTVGYWEIDETVWLDRISRLDAICDLVKHLDKAHEQADSSGEDEARRGPTANGFQFPQVAEIPGSWSEEDWNEGVDEGAFLWPAPRWPLPRFPAMHNVGPTSGQRCKIHREKLAAAIERKEKLSEDHNRGQMTARISPPNKNPVAPGSKRSSQNRASSGRLPSRRKAAGEVLGDAMRHGHAGRYPEGEEASMHFNVAVAPGRPRSARGQRRGALVGEEIPGFPSPNRA</sequence>
<dbReference type="Gene3D" id="3.30.420.10">
    <property type="entry name" value="Ribonuclease H-like superfamily/Ribonuclease H"/>
    <property type="match status" value="1"/>
</dbReference>
<keyword evidence="3" id="KW-0548">Nucleotidyltransferase</keyword>
<dbReference type="OrthoDB" id="2286242at2759"/>
<feature type="domain" description="Integrase catalytic" evidence="9">
    <location>
        <begin position="388"/>
        <end position="551"/>
    </location>
</feature>
<evidence type="ECO:0000259" key="9">
    <source>
        <dbReference type="PROSITE" id="PS50994"/>
    </source>
</evidence>
<dbReference type="InterPro" id="IPR041373">
    <property type="entry name" value="RT_RNaseH"/>
</dbReference>
<accession>A0A6H5IMU2</accession>
<evidence type="ECO:0000256" key="3">
    <source>
        <dbReference type="ARBA" id="ARBA00022695"/>
    </source>
</evidence>
<dbReference type="SUPFAM" id="SSF56672">
    <property type="entry name" value="DNA/RNA polymerases"/>
    <property type="match status" value="1"/>
</dbReference>
<dbReference type="GO" id="GO:0004519">
    <property type="term" value="F:endonuclease activity"/>
    <property type="evidence" value="ECO:0007669"/>
    <property type="project" value="UniProtKB-KW"/>
</dbReference>
<feature type="region of interest" description="Disordered" evidence="8">
    <location>
        <begin position="599"/>
        <end position="619"/>
    </location>
</feature>
<dbReference type="PROSITE" id="PS50994">
    <property type="entry name" value="INTEGRASE"/>
    <property type="match status" value="1"/>
</dbReference>
<dbReference type="InterPro" id="IPR036397">
    <property type="entry name" value="RNaseH_sf"/>
</dbReference>
<dbReference type="Gene3D" id="3.10.20.370">
    <property type="match status" value="1"/>
</dbReference>
<organism evidence="10 11">
    <name type="scientific">Trichogramma brassicae</name>
    <dbReference type="NCBI Taxonomy" id="86971"/>
    <lineage>
        <taxon>Eukaryota</taxon>
        <taxon>Metazoa</taxon>
        <taxon>Ecdysozoa</taxon>
        <taxon>Arthropoda</taxon>
        <taxon>Hexapoda</taxon>
        <taxon>Insecta</taxon>
        <taxon>Pterygota</taxon>
        <taxon>Neoptera</taxon>
        <taxon>Endopterygota</taxon>
        <taxon>Hymenoptera</taxon>
        <taxon>Apocrita</taxon>
        <taxon>Proctotrupomorpha</taxon>
        <taxon>Chalcidoidea</taxon>
        <taxon>Trichogrammatidae</taxon>
        <taxon>Trichogramma</taxon>
    </lineage>
</organism>
<dbReference type="Gene3D" id="3.30.70.270">
    <property type="match status" value="1"/>
</dbReference>
<dbReference type="GO" id="GO:0003676">
    <property type="term" value="F:nucleic acid binding"/>
    <property type="evidence" value="ECO:0007669"/>
    <property type="project" value="InterPro"/>
</dbReference>
<dbReference type="GO" id="GO:0042575">
    <property type="term" value="C:DNA polymerase complex"/>
    <property type="evidence" value="ECO:0007669"/>
    <property type="project" value="UniProtKB-ARBA"/>
</dbReference>
<dbReference type="InterPro" id="IPR043128">
    <property type="entry name" value="Rev_trsase/Diguanyl_cyclase"/>
</dbReference>
<keyword evidence="6" id="KW-0378">Hydrolase</keyword>
<dbReference type="Pfam" id="PF17921">
    <property type="entry name" value="Integrase_H2C2"/>
    <property type="match status" value="1"/>
</dbReference>
<dbReference type="InterPro" id="IPR050951">
    <property type="entry name" value="Retrovirus_Pol_polyprotein"/>
</dbReference>
<dbReference type="EMBL" id="CADCXV010000842">
    <property type="protein sequence ID" value="CAB0037070.1"/>
    <property type="molecule type" value="Genomic_DNA"/>
</dbReference>
<dbReference type="CDD" id="cd09274">
    <property type="entry name" value="RNase_HI_RT_Ty3"/>
    <property type="match status" value="1"/>
</dbReference>
<dbReference type="Pfam" id="PF17917">
    <property type="entry name" value="RT_RNaseH"/>
    <property type="match status" value="1"/>
</dbReference>
<keyword evidence="5" id="KW-0255">Endonuclease</keyword>
<evidence type="ECO:0000313" key="10">
    <source>
        <dbReference type="EMBL" id="CAB0037070.1"/>
    </source>
</evidence>
<dbReference type="EC" id="2.7.7.49" evidence="1"/>
<evidence type="ECO:0000256" key="8">
    <source>
        <dbReference type="SAM" id="MobiDB-lite"/>
    </source>
</evidence>
<feature type="region of interest" description="Disordered" evidence="8">
    <location>
        <begin position="683"/>
        <end position="730"/>
    </location>
</feature>
<evidence type="ECO:0000313" key="11">
    <source>
        <dbReference type="Proteomes" id="UP000479190"/>
    </source>
</evidence>
<dbReference type="AlphaFoldDB" id="A0A6H5IMU2"/>
<feature type="region of interest" description="Disordered" evidence="8">
    <location>
        <begin position="760"/>
        <end position="792"/>
    </location>
</feature>
<evidence type="ECO:0000256" key="4">
    <source>
        <dbReference type="ARBA" id="ARBA00022722"/>
    </source>
</evidence>
<dbReference type="GO" id="GO:0003964">
    <property type="term" value="F:RNA-directed DNA polymerase activity"/>
    <property type="evidence" value="ECO:0007669"/>
    <property type="project" value="UniProtKB-KW"/>
</dbReference>
<keyword evidence="4" id="KW-0540">Nuclease</keyword>
<name>A0A6H5IMU2_9HYME</name>
<dbReference type="InterPro" id="IPR001584">
    <property type="entry name" value="Integrase_cat-core"/>
</dbReference>
<dbReference type="PANTHER" id="PTHR37984">
    <property type="entry name" value="PROTEIN CBG26694"/>
    <property type="match status" value="1"/>
</dbReference>
<evidence type="ECO:0000256" key="5">
    <source>
        <dbReference type="ARBA" id="ARBA00022759"/>
    </source>
</evidence>
<dbReference type="InterPro" id="IPR043502">
    <property type="entry name" value="DNA/RNA_pol_sf"/>
</dbReference>
<dbReference type="InterPro" id="IPR041588">
    <property type="entry name" value="Integrase_H2C2"/>
</dbReference>
<dbReference type="FunFam" id="3.10.20.370:FF:000001">
    <property type="entry name" value="Retrovirus-related Pol polyprotein from transposon 17.6-like protein"/>
    <property type="match status" value="1"/>
</dbReference>
<protein>
    <recommendedName>
        <fullName evidence="1">RNA-directed DNA polymerase</fullName>
        <ecNumber evidence="1">2.7.7.49</ecNumber>
    </recommendedName>
</protein>
<keyword evidence="7" id="KW-0695">RNA-directed DNA polymerase</keyword>
<feature type="region of interest" description="Disordered" evidence="8">
    <location>
        <begin position="1"/>
        <end position="36"/>
    </location>
</feature>
<gene>
    <name evidence="10" type="ORF">TBRA_LOCUS8907</name>
</gene>
<reference evidence="10 11" key="1">
    <citation type="submission" date="2020-02" db="EMBL/GenBank/DDBJ databases">
        <authorList>
            <person name="Ferguson B K."/>
        </authorList>
    </citation>
    <scope>NUCLEOTIDE SEQUENCE [LARGE SCALE GENOMIC DNA]</scope>
</reference>
<evidence type="ECO:0000256" key="7">
    <source>
        <dbReference type="ARBA" id="ARBA00022918"/>
    </source>
</evidence>
<evidence type="ECO:0000256" key="6">
    <source>
        <dbReference type="ARBA" id="ARBA00022801"/>
    </source>
</evidence>
<proteinExistence type="predicted"/>
<evidence type="ECO:0000256" key="1">
    <source>
        <dbReference type="ARBA" id="ARBA00012493"/>
    </source>
</evidence>